<gene>
    <name evidence="6" type="ORF">DDZ13_03475</name>
</gene>
<evidence type="ECO:0000313" key="7">
    <source>
        <dbReference type="Proteomes" id="UP000247099"/>
    </source>
</evidence>
<dbReference type="RefSeq" id="WP_110130038.1">
    <property type="nucleotide sequence ID" value="NZ_QHJQ01000002.1"/>
</dbReference>
<dbReference type="EMBL" id="QHJQ01000002">
    <property type="protein sequence ID" value="PXA05037.1"/>
    <property type="molecule type" value="Genomic_DNA"/>
</dbReference>
<evidence type="ECO:0000256" key="5">
    <source>
        <dbReference type="SAM" id="Phobius"/>
    </source>
</evidence>
<dbReference type="GO" id="GO:0016020">
    <property type="term" value="C:membrane"/>
    <property type="evidence" value="ECO:0007669"/>
    <property type="project" value="UniProtKB-SubCell"/>
</dbReference>
<feature type="transmembrane region" description="Helical" evidence="5">
    <location>
        <begin position="6"/>
        <end position="24"/>
    </location>
</feature>
<organism evidence="6 7">
    <name type="scientific">Coraliomargarita sinensis</name>
    <dbReference type="NCBI Taxonomy" id="2174842"/>
    <lineage>
        <taxon>Bacteria</taxon>
        <taxon>Pseudomonadati</taxon>
        <taxon>Verrucomicrobiota</taxon>
        <taxon>Opitutia</taxon>
        <taxon>Puniceicoccales</taxon>
        <taxon>Coraliomargaritaceae</taxon>
        <taxon>Coraliomargarita</taxon>
    </lineage>
</organism>
<evidence type="ECO:0000256" key="2">
    <source>
        <dbReference type="ARBA" id="ARBA00022692"/>
    </source>
</evidence>
<keyword evidence="2 5" id="KW-0812">Transmembrane</keyword>
<evidence type="ECO:0000313" key="6">
    <source>
        <dbReference type="EMBL" id="PXA05037.1"/>
    </source>
</evidence>
<keyword evidence="7" id="KW-1185">Reference proteome</keyword>
<keyword evidence="4 5" id="KW-0472">Membrane</keyword>
<feature type="transmembrane region" description="Helical" evidence="5">
    <location>
        <begin position="89"/>
        <end position="108"/>
    </location>
</feature>
<dbReference type="Proteomes" id="UP000247099">
    <property type="component" value="Unassembled WGS sequence"/>
</dbReference>
<proteinExistence type="predicted"/>
<keyword evidence="3 5" id="KW-1133">Transmembrane helix</keyword>
<evidence type="ECO:0000256" key="1">
    <source>
        <dbReference type="ARBA" id="ARBA00004141"/>
    </source>
</evidence>
<name>A0A317ZLI7_9BACT</name>
<comment type="caution">
    <text evidence="6">The sequence shown here is derived from an EMBL/GenBank/DDBJ whole genome shotgun (WGS) entry which is preliminary data.</text>
</comment>
<dbReference type="InParanoid" id="A0A317ZLI7"/>
<reference evidence="6 7" key="1">
    <citation type="submission" date="2018-05" db="EMBL/GenBank/DDBJ databases">
        <title>Coraliomargarita sinensis sp. nov., isolated from a marine solar saltern.</title>
        <authorList>
            <person name="Zhou L.Y."/>
        </authorList>
    </citation>
    <scope>NUCLEOTIDE SEQUENCE [LARGE SCALE GENOMIC DNA]</scope>
    <source>
        <strain evidence="6 7">WN38</strain>
    </source>
</reference>
<feature type="transmembrane region" description="Helical" evidence="5">
    <location>
        <begin position="45"/>
        <end position="69"/>
    </location>
</feature>
<protein>
    <recommendedName>
        <fullName evidence="8">DoxX family protein</fullName>
    </recommendedName>
</protein>
<dbReference type="OrthoDB" id="199135at2"/>
<dbReference type="Pfam" id="PF13564">
    <property type="entry name" value="DoxX_2"/>
    <property type="match status" value="1"/>
</dbReference>
<comment type="subcellular location">
    <subcellularLocation>
        <location evidence="1">Membrane</location>
        <topology evidence="1">Multi-pass membrane protein</topology>
    </subcellularLocation>
</comment>
<dbReference type="AlphaFoldDB" id="A0A317ZLI7"/>
<evidence type="ECO:0008006" key="8">
    <source>
        <dbReference type="Google" id="ProtNLM"/>
    </source>
</evidence>
<sequence length="111" mass="11814">MNAQNFLLLVCAVSFFGYGFSCLFSPHMVAEFQRYGLSRFRKLTGVLQVAAACGLLAGLVIPSLGGIAAAGLAMQMACGLGVRVKIGDAWFLCLPAATYMMLCGWLATRLL</sequence>
<dbReference type="InterPro" id="IPR032808">
    <property type="entry name" value="DoxX"/>
</dbReference>
<evidence type="ECO:0000256" key="4">
    <source>
        <dbReference type="ARBA" id="ARBA00023136"/>
    </source>
</evidence>
<evidence type="ECO:0000256" key="3">
    <source>
        <dbReference type="ARBA" id="ARBA00022989"/>
    </source>
</evidence>
<accession>A0A317ZLI7</accession>